<dbReference type="OrthoDB" id="9759709at2"/>
<evidence type="ECO:0000256" key="1">
    <source>
        <dbReference type="ARBA" id="ARBA00009902"/>
    </source>
</evidence>
<name>A0A146G8K8_TERSA</name>
<protein>
    <submittedName>
        <fullName evidence="5">Levanase/fructan beta-fructosidase</fullName>
    </submittedName>
</protein>
<dbReference type="InParanoid" id="A0A146G8K8"/>
<dbReference type="RefSeq" id="WP_075079345.1">
    <property type="nucleotide sequence ID" value="NZ_BDCO01000002.1"/>
</dbReference>
<dbReference type="GO" id="GO:0004575">
    <property type="term" value="F:sucrose alpha-glucosidase activity"/>
    <property type="evidence" value="ECO:0007669"/>
    <property type="project" value="TreeGrafter"/>
</dbReference>
<feature type="domain" description="Glycosyl hydrolase family 32 N-terminal" evidence="4">
    <location>
        <begin position="98"/>
        <end position="373"/>
    </location>
</feature>
<evidence type="ECO:0000313" key="5">
    <source>
        <dbReference type="EMBL" id="GAT33633.1"/>
    </source>
</evidence>
<comment type="similarity">
    <text evidence="1">Belongs to the glycosyl hydrolase 32 family.</text>
</comment>
<keyword evidence="6" id="KW-1185">Reference proteome</keyword>
<sequence length="527" mass="59199">MKSVLLSVRHRWLLVPSSRGVTRHRVQIYEGGKLLHDFVSPLASAEVEWWAPIDLVSSLGRQITLTSEDETLFDLVRWTQERPSPCDLYREPLRPLFHFSCRQGWLNDPNGLVWYRGEYHLFYQHNPYFTDWGNMHWGHAVSRDLVHWTELDIALFPDEHGAMFSGCAVWDKENTSGLDPDGSMALLYTGAKEDSVQCLAHSSDGREFIKYSGNPVIPTIERGNRDPKVFRDDARDRWLMALYVPDGARHAIHLLSSRDLKRWTPLSRVLGGEGKDAFLFECPDMFPLRWQDEERWILIGADGQYLIGSFDGTTFVPGTEPLRSIFGTSYYAGQTFDSEPRDRRVLIGWLRGPANGGTFSQCMSLPLEVSLAEGDDGPRIALNPVSEVETLRKPEQTWPGVSLEEGQREVLAEAMDGFALSIVISEENDGHLALQVGEIGLLYDPASRQLSCGETSVRIPGKAAALDIRIYGDRTTLEIFAAGGLIYWPIADAATSRSLSVEARRGRVDLAMISLSRMKSSWPGALD</sequence>
<dbReference type="Proteomes" id="UP000076023">
    <property type="component" value="Unassembled WGS sequence"/>
</dbReference>
<dbReference type="GO" id="GO:0005987">
    <property type="term" value="P:sucrose catabolic process"/>
    <property type="evidence" value="ECO:0007669"/>
    <property type="project" value="TreeGrafter"/>
</dbReference>
<evidence type="ECO:0000256" key="3">
    <source>
        <dbReference type="ARBA" id="ARBA00023295"/>
    </source>
</evidence>
<keyword evidence="2" id="KW-0378">Hydrolase</keyword>
<dbReference type="SMART" id="SM00640">
    <property type="entry name" value="Glyco_32"/>
    <property type="match status" value="1"/>
</dbReference>
<accession>A0A146G8K8</accession>
<dbReference type="InterPro" id="IPR001362">
    <property type="entry name" value="Glyco_hydro_32"/>
</dbReference>
<dbReference type="AlphaFoldDB" id="A0A146G8K8"/>
<evidence type="ECO:0000259" key="4">
    <source>
        <dbReference type="Pfam" id="PF00251"/>
    </source>
</evidence>
<dbReference type="InterPro" id="IPR023296">
    <property type="entry name" value="Glyco_hydro_beta-prop_sf"/>
</dbReference>
<keyword evidence="3" id="KW-0326">Glycosidase</keyword>
<dbReference type="InterPro" id="IPR013148">
    <property type="entry name" value="Glyco_hydro_32_N"/>
</dbReference>
<dbReference type="Pfam" id="PF00251">
    <property type="entry name" value="Glyco_hydro_32N"/>
    <property type="match status" value="1"/>
</dbReference>
<dbReference type="STRING" id="690879.TSACC_22050"/>
<proteinExistence type="inferred from homology"/>
<dbReference type="GO" id="GO:0005737">
    <property type="term" value="C:cytoplasm"/>
    <property type="evidence" value="ECO:0007669"/>
    <property type="project" value="TreeGrafter"/>
</dbReference>
<dbReference type="SUPFAM" id="SSF49899">
    <property type="entry name" value="Concanavalin A-like lectins/glucanases"/>
    <property type="match status" value="1"/>
</dbReference>
<gene>
    <name evidence="5" type="ORF">TSACC_22050</name>
</gene>
<comment type="caution">
    <text evidence="5">The sequence shown here is derived from an EMBL/GenBank/DDBJ whole genome shotgun (WGS) entry which is preliminary data.</text>
</comment>
<dbReference type="PANTHER" id="PTHR42800">
    <property type="entry name" value="EXOINULINASE INUD (AFU_ORTHOLOGUE AFUA_5G00480)"/>
    <property type="match status" value="1"/>
</dbReference>
<dbReference type="PANTHER" id="PTHR42800:SF1">
    <property type="entry name" value="EXOINULINASE INUD (AFU_ORTHOLOGUE AFUA_5G00480)"/>
    <property type="match status" value="1"/>
</dbReference>
<evidence type="ECO:0000256" key="2">
    <source>
        <dbReference type="ARBA" id="ARBA00022801"/>
    </source>
</evidence>
<organism evidence="5 6">
    <name type="scientific">Terrimicrobium sacchariphilum</name>
    <dbReference type="NCBI Taxonomy" id="690879"/>
    <lineage>
        <taxon>Bacteria</taxon>
        <taxon>Pseudomonadati</taxon>
        <taxon>Verrucomicrobiota</taxon>
        <taxon>Terrimicrobiia</taxon>
        <taxon>Terrimicrobiales</taxon>
        <taxon>Terrimicrobiaceae</taxon>
        <taxon>Terrimicrobium</taxon>
    </lineage>
</organism>
<reference evidence="6" key="1">
    <citation type="journal article" date="2017" name="Genome Announc.">
        <title>Draft Genome Sequence of Terrimicrobium sacchariphilum NM-5T, a Facultative Anaerobic Soil Bacterium of the Class Spartobacteria.</title>
        <authorList>
            <person name="Qiu Y.L."/>
            <person name="Tourlousse D.M."/>
            <person name="Matsuura N."/>
            <person name="Ohashi A."/>
            <person name="Sekiguchi Y."/>
        </authorList>
    </citation>
    <scope>NUCLEOTIDE SEQUENCE [LARGE SCALE GENOMIC DNA]</scope>
    <source>
        <strain evidence="6">NM-5</strain>
    </source>
</reference>
<dbReference type="InterPro" id="IPR013320">
    <property type="entry name" value="ConA-like_dom_sf"/>
</dbReference>
<evidence type="ECO:0000313" key="6">
    <source>
        <dbReference type="Proteomes" id="UP000076023"/>
    </source>
</evidence>
<dbReference type="Gene3D" id="2.115.10.20">
    <property type="entry name" value="Glycosyl hydrolase domain, family 43"/>
    <property type="match status" value="1"/>
</dbReference>
<dbReference type="EMBL" id="BDCO01000002">
    <property type="protein sequence ID" value="GAT33633.1"/>
    <property type="molecule type" value="Genomic_DNA"/>
</dbReference>
<dbReference type="SUPFAM" id="SSF75005">
    <property type="entry name" value="Arabinanase/levansucrase/invertase"/>
    <property type="match status" value="1"/>
</dbReference>
<dbReference type="CDD" id="cd18622">
    <property type="entry name" value="GH32_Inu-like"/>
    <property type="match status" value="1"/>
</dbReference>